<dbReference type="Pfam" id="PF00126">
    <property type="entry name" value="HTH_1"/>
    <property type="match status" value="1"/>
</dbReference>
<evidence type="ECO:0000313" key="6">
    <source>
        <dbReference type="EMBL" id="MBE0462535.1"/>
    </source>
</evidence>
<dbReference type="EMBL" id="RRZB01000005">
    <property type="protein sequence ID" value="MBE0462535.1"/>
    <property type="molecule type" value="Genomic_DNA"/>
</dbReference>
<evidence type="ECO:0000313" key="7">
    <source>
        <dbReference type="Proteomes" id="UP001645038"/>
    </source>
</evidence>
<dbReference type="InterPro" id="IPR005119">
    <property type="entry name" value="LysR_subst-bd"/>
</dbReference>
<dbReference type="PANTHER" id="PTHR30537">
    <property type="entry name" value="HTH-TYPE TRANSCRIPTIONAL REGULATOR"/>
    <property type="match status" value="1"/>
</dbReference>
<keyword evidence="3" id="KW-0238">DNA-binding</keyword>
<comment type="caution">
    <text evidence="6">The sequence shown here is derived from an EMBL/GenBank/DDBJ whole genome shotgun (WGS) entry which is preliminary data.</text>
</comment>
<evidence type="ECO:0000259" key="5">
    <source>
        <dbReference type="PROSITE" id="PS50931"/>
    </source>
</evidence>
<dbReference type="InterPro" id="IPR036388">
    <property type="entry name" value="WH-like_DNA-bd_sf"/>
</dbReference>
<dbReference type="RefSeq" id="WP_192537021.1">
    <property type="nucleotide sequence ID" value="NZ_RRZB01000005.1"/>
</dbReference>
<organism evidence="6 7">
    <name type="scientific">Halomonas colorata</name>
    <dbReference type="NCBI Taxonomy" id="2742615"/>
    <lineage>
        <taxon>Bacteria</taxon>
        <taxon>Pseudomonadati</taxon>
        <taxon>Pseudomonadota</taxon>
        <taxon>Gammaproteobacteria</taxon>
        <taxon>Oceanospirillales</taxon>
        <taxon>Halomonadaceae</taxon>
        <taxon>Halomonas</taxon>
    </lineage>
</organism>
<dbReference type="SUPFAM" id="SSF46785">
    <property type="entry name" value="Winged helix' DNA-binding domain"/>
    <property type="match status" value="1"/>
</dbReference>
<dbReference type="Proteomes" id="UP001645038">
    <property type="component" value="Unassembled WGS sequence"/>
</dbReference>
<protein>
    <submittedName>
        <fullName evidence="6">LysR family transcriptional regulator</fullName>
    </submittedName>
</protein>
<evidence type="ECO:0000256" key="1">
    <source>
        <dbReference type="ARBA" id="ARBA00009437"/>
    </source>
</evidence>
<keyword evidence="7" id="KW-1185">Reference proteome</keyword>
<gene>
    <name evidence="6" type="ORF">EI547_03555</name>
</gene>
<evidence type="ECO:0000256" key="4">
    <source>
        <dbReference type="ARBA" id="ARBA00023163"/>
    </source>
</evidence>
<dbReference type="CDD" id="cd08422">
    <property type="entry name" value="PBP2_CrgA_like"/>
    <property type="match status" value="1"/>
</dbReference>
<proteinExistence type="inferred from homology"/>
<evidence type="ECO:0000256" key="3">
    <source>
        <dbReference type="ARBA" id="ARBA00023125"/>
    </source>
</evidence>
<feature type="domain" description="HTH lysR-type" evidence="5">
    <location>
        <begin position="12"/>
        <end position="67"/>
    </location>
</feature>
<dbReference type="PANTHER" id="PTHR30537:SF3">
    <property type="entry name" value="TRANSCRIPTIONAL REGULATORY PROTEIN"/>
    <property type="match status" value="1"/>
</dbReference>
<keyword evidence="4" id="KW-0804">Transcription</keyword>
<keyword evidence="2" id="KW-0805">Transcription regulation</keyword>
<reference evidence="6 7" key="1">
    <citation type="submission" date="2020-07" db="EMBL/GenBank/DDBJ databases">
        <title>Halophilic bacteria isolated from french cheeses.</title>
        <authorList>
            <person name="Kothe C.I."/>
            <person name="Farah-Kraiem B."/>
            <person name="Renault P."/>
            <person name="Dridi B."/>
        </authorList>
    </citation>
    <scope>NUCLEOTIDE SEQUENCE [LARGE SCALE GENOMIC DNA]</scope>
    <source>
        <strain evidence="6 7">FME20</strain>
    </source>
</reference>
<dbReference type="SUPFAM" id="SSF53850">
    <property type="entry name" value="Periplasmic binding protein-like II"/>
    <property type="match status" value="1"/>
</dbReference>
<dbReference type="PROSITE" id="PS50931">
    <property type="entry name" value="HTH_LYSR"/>
    <property type="match status" value="1"/>
</dbReference>
<accession>A0ABR9FV64</accession>
<dbReference type="Pfam" id="PF03466">
    <property type="entry name" value="LysR_substrate"/>
    <property type="match status" value="1"/>
</dbReference>
<evidence type="ECO:0000256" key="2">
    <source>
        <dbReference type="ARBA" id="ARBA00023015"/>
    </source>
</evidence>
<dbReference type="InterPro" id="IPR000847">
    <property type="entry name" value="LysR_HTH_N"/>
</dbReference>
<dbReference type="Gene3D" id="3.40.190.290">
    <property type="match status" value="1"/>
</dbReference>
<name>A0ABR9FV64_9GAMM</name>
<dbReference type="InterPro" id="IPR058163">
    <property type="entry name" value="LysR-type_TF_proteobact-type"/>
</dbReference>
<dbReference type="InterPro" id="IPR036390">
    <property type="entry name" value="WH_DNA-bd_sf"/>
</dbReference>
<comment type="similarity">
    <text evidence="1">Belongs to the LysR transcriptional regulatory family.</text>
</comment>
<sequence>MVDDSETIGGALEDIRAFCAVAEFGTVSAAARQLGETKGSISRRLSRLEHRLGVALLARAPRAVSPTEEGTAFYIKAREALAWLDDAAEGARQSQDVPQGHLRVTAPVDIGIELMPPIVAKFRALHPQITVELLLTDTPLDLAANRIDLALRAQDGNLPDMVYRASSVAQLRVGLYAAPNYLEANRWSGDTPAALAEHHFVISREFTGAAQLVLTDRRGRTHEVVIRPSIRTSDYASVLRLAIAGAGIGPIPDLVAAAHVASRALVPVLADWSLSEGQLYAISLNGQKAPARVRVFREFVRRELNAV</sequence>
<dbReference type="Gene3D" id="1.10.10.10">
    <property type="entry name" value="Winged helix-like DNA-binding domain superfamily/Winged helix DNA-binding domain"/>
    <property type="match status" value="1"/>
</dbReference>